<comment type="similarity">
    <text evidence="2">Belongs to the binding-protein-dependent transport system permease family. HisMQ subfamily.</text>
</comment>
<feature type="transmembrane region" description="Helical" evidence="8">
    <location>
        <begin position="181"/>
        <end position="199"/>
    </location>
</feature>
<dbReference type="PANTHER" id="PTHR30614:SF41">
    <property type="entry name" value="INNER MEMBRANE AMINO-ACID ABC TRANSPORTER PERMEASE PROTEIN YHDY"/>
    <property type="match status" value="1"/>
</dbReference>
<feature type="region of interest" description="Disordered" evidence="9">
    <location>
        <begin position="1"/>
        <end position="24"/>
    </location>
</feature>
<dbReference type="PROSITE" id="PS50928">
    <property type="entry name" value="ABC_TM1"/>
    <property type="match status" value="1"/>
</dbReference>
<feature type="transmembrane region" description="Helical" evidence="8">
    <location>
        <begin position="111"/>
        <end position="130"/>
    </location>
</feature>
<comment type="caution">
    <text evidence="11">The sequence shown here is derived from an EMBL/GenBank/DDBJ whole genome shotgun (WGS) entry which is preliminary data.</text>
</comment>
<accession>A0A0A0EE46</accession>
<keyword evidence="6 8" id="KW-1133">Transmembrane helix</keyword>
<dbReference type="CDD" id="cd06261">
    <property type="entry name" value="TM_PBP2"/>
    <property type="match status" value="1"/>
</dbReference>
<evidence type="ECO:0000313" key="11">
    <source>
        <dbReference type="EMBL" id="KGM47472.1"/>
    </source>
</evidence>
<evidence type="ECO:0000313" key="12">
    <source>
        <dbReference type="Proteomes" id="UP000030004"/>
    </source>
</evidence>
<sequence length="434" mass="48180">MSDTHAQSVGFVQKTQIPPSPPPAAETGAFKWMRENLFSSTANAIMTILGILAIYWFASFSLPWLLNGVWDAENLSQCREILDGTSGACFAVIAERWNQLIFGFQYPSEEYWRPFLAFLLLLVAAAPVLFSKLPRKMLIFTGLYPFIAFFLIWGGSIWVPVFALLGFVAGYFAFKKLEKQSFAMGFFGGVIAAFAFWWVSGFITPDLSRIIPIDLPAVPSRDMGGFMLNLILGTVCISLSLPIGILLALGRRSQMPLIKWICVIFIEFIRGVPLITLLFVANVVLAYFLPPGTTFDLILRVIIMITMFASAYIAEVIRGGLAALPKGQYEAADSLGLDYAQAMRLIILPQALKISIPGIVNVAVGLFKDTTLVSVISMFDMVGMIRGPILASTDWNGVYWELFLFAALLFFVVCYGISQYSQWLERQLNTGHSR</sequence>
<evidence type="ECO:0000256" key="3">
    <source>
        <dbReference type="ARBA" id="ARBA00022448"/>
    </source>
</evidence>
<feature type="transmembrane region" description="Helical" evidence="8">
    <location>
        <begin position="37"/>
        <end position="58"/>
    </location>
</feature>
<gene>
    <name evidence="11" type="ORF">ATO9_17755</name>
</gene>
<dbReference type="AlphaFoldDB" id="A0A0A0EE46"/>
<keyword evidence="3 8" id="KW-0813">Transport</keyword>
<dbReference type="InterPro" id="IPR010065">
    <property type="entry name" value="AA_ABC_transptr_permease_3TM"/>
</dbReference>
<keyword evidence="7 8" id="KW-0472">Membrane</keyword>
<evidence type="ECO:0000256" key="6">
    <source>
        <dbReference type="ARBA" id="ARBA00022989"/>
    </source>
</evidence>
<protein>
    <submittedName>
        <fullName evidence="11">Amino acid ABC transporter permease</fullName>
    </submittedName>
</protein>
<keyword evidence="5 8" id="KW-0812">Transmembrane</keyword>
<dbReference type="STRING" id="1461694.ATO9_17755"/>
<feature type="domain" description="ABC transmembrane type-1" evidence="10">
    <location>
        <begin position="226"/>
        <end position="421"/>
    </location>
</feature>
<evidence type="ECO:0000259" key="10">
    <source>
        <dbReference type="PROSITE" id="PS50928"/>
    </source>
</evidence>
<dbReference type="GO" id="GO:0006865">
    <property type="term" value="P:amino acid transport"/>
    <property type="evidence" value="ECO:0007669"/>
    <property type="project" value="TreeGrafter"/>
</dbReference>
<dbReference type="Proteomes" id="UP000030004">
    <property type="component" value="Unassembled WGS sequence"/>
</dbReference>
<dbReference type="InterPro" id="IPR035906">
    <property type="entry name" value="MetI-like_sf"/>
</dbReference>
<evidence type="ECO:0000256" key="4">
    <source>
        <dbReference type="ARBA" id="ARBA00022475"/>
    </source>
</evidence>
<name>A0A0A0EE46_9RHOB</name>
<comment type="subcellular location">
    <subcellularLocation>
        <location evidence="1">Cell inner membrane</location>
        <topology evidence="1">Multi-pass membrane protein</topology>
    </subcellularLocation>
    <subcellularLocation>
        <location evidence="8">Cell membrane</location>
        <topology evidence="8">Multi-pass membrane protein</topology>
    </subcellularLocation>
</comment>
<evidence type="ECO:0000256" key="8">
    <source>
        <dbReference type="RuleBase" id="RU363032"/>
    </source>
</evidence>
<dbReference type="RefSeq" id="WP_043752347.1">
    <property type="nucleotide sequence ID" value="NZ_AQQX01000010.1"/>
</dbReference>
<organism evidence="11 12">
    <name type="scientific">Pseudooceanicola atlanticus</name>
    <dbReference type="NCBI Taxonomy" id="1461694"/>
    <lineage>
        <taxon>Bacteria</taxon>
        <taxon>Pseudomonadati</taxon>
        <taxon>Pseudomonadota</taxon>
        <taxon>Alphaproteobacteria</taxon>
        <taxon>Rhodobacterales</taxon>
        <taxon>Paracoccaceae</taxon>
        <taxon>Pseudooceanicola</taxon>
    </lineage>
</organism>
<dbReference type="GO" id="GO:0043190">
    <property type="term" value="C:ATP-binding cassette (ABC) transporter complex"/>
    <property type="evidence" value="ECO:0007669"/>
    <property type="project" value="InterPro"/>
</dbReference>
<keyword evidence="4" id="KW-1003">Cell membrane</keyword>
<dbReference type="SUPFAM" id="SSF161098">
    <property type="entry name" value="MetI-like"/>
    <property type="match status" value="1"/>
</dbReference>
<evidence type="ECO:0000256" key="2">
    <source>
        <dbReference type="ARBA" id="ARBA00010072"/>
    </source>
</evidence>
<feature type="transmembrane region" description="Helical" evidence="8">
    <location>
        <begin position="261"/>
        <end position="285"/>
    </location>
</feature>
<dbReference type="InterPro" id="IPR043429">
    <property type="entry name" value="ArtM/GltK/GlnP/TcyL/YhdX-like"/>
</dbReference>
<dbReference type="NCBIfam" id="TIGR01726">
    <property type="entry name" value="HEQRo_perm_3TM"/>
    <property type="match status" value="1"/>
</dbReference>
<proteinExistence type="inferred from homology"/>
<dbReference type="Pfam" id="PF00528">
    <property type="entry name" value="BPD_transp_1"/>
    <property type="match status" value="1"/>
</dbReference>
<feature type="transmembrane region" description="Helical" evidence="8">
    <location>
        <begin position="297"/>
        <end position="317"/>
    </location>
</feature>
<dbReference type="GO" id="GO:0022857">
    <property type="term" value="F:transmembrane transporter activity"/>
    <property type="evidence" value="ECO:0007669"/>
    <property type="project" value="InterPro"/>
</dbReference>
<evidence type="ECO:0000256" key="1">
    <source>
        <dbReference type="ARBA" id="ARBA00004429"/>
    </source>
</evidence>
<dbReference type="PANTHER" id="PTHR30614">
    <property type="entry name" value="MEMBRANE COMPONENT OF AMINO ACID ABC TRANSPORTER"/>
    <property type="match status" value="1"/>
</dbReference>
<reference evidence="11 12" key="1">
    <citation type="journal article" date="2015" name="Antonie Van Leeuwenhoek">
        <title>Pseudooceanicola atlanticus gen. nov. sp. nov., isolated from surface seawater of the Atlantic Ocean and reclassification of Oceanicola batsensis, Oceanicola marinus, Oceanicola nitratireducens, Oceanicola nanhaiensis, Oceanicola antarcticus and Oceanicola flagellatus, as Pseudooceanicola batsensis comb. nov., Pseudooceanicola marinus comb. nov., Pseudooceanicola nitratireducens comb. nov., Pseudooceanicola nanhaiensis comb. nov., Pseudooceanicola antarcticus comb. nov., and Pseudooceanicola flagellatus comb. nov.</title>
        <authorList>
            <person name="Lai Q."/>
            <person name="Li G."/>
            <person name="Liu X."/>
            <person name="Du Y."/>
            <person name="Sun F."/>
            <person name="Shao Z."/>
        </authorList>
    </citation>
    <scope>NUCLEOTIDE SEQUENCE [LARGE SCALE GENOMIC DNA]</scope>
    <source>
        <strain evidence="11 12">22II-s11g</strain>
    </source>
</reference>
<dbReference type="InterPro" id="IPR000515">
    <property type="entry name" value="MetI-like"/>
</dbReference>
<feature type="transmembrane region" description="Helical" evidence="8">
    <location>
        <begin position="399"/>
        <end position="418"/>
    </location>
</feature>
<dbReference type="OrthoDB" id="9771188at2"/>
<evidence type="ECO:0000256" key="7">
    <source>
        <dbReference type="ARBA" id="ARBA00023136"/>
    </source>
</evidence>
<keyword evidence="12" id="KW-1185">Reference proteome</keyword>
<dbReference type="Gene3D" id="1.10.3720.10">
    <property type="entry name" value="MetI-like"/>
    <property type="match status" value="1"/>
</dbReference>
<evidence type="ECO:0000256" key="9">
    <source>
        <dbReference type="SAM" id="MobiDB-lite"/>
    </source>
</evidence>
<evidence type="ECO:0000256" key="5">
    <source>
        <dbReference type="ARBA" id="ARBA00022692"/>
    </source>
</evidence>
<dbReference type="eggNOG" id="COG0765">
    <property type="taxonomic scope" value="Bacteria"/>
</dbReference>
<feature type="transmembrane region" description="Helical" evidence="8">
    <location>
        <begin position="226"/>
        <end position="249"/>
    </location>
</feature>
<feature type="transmembrane region" description="Helical" evidence="8">
    <location>
        <begin position="354"/>
        <end position="379"/>
    </location>
</feature>
<dbReference type="EMBL" id="AQQX01000010">
    <property type="protein sequence ID" value="KGM47472.1"/>
    <property type="molecule type" value="Genomic_DNA"/>
</dbReference>